<dbReference type="InterPro" id="IPR050250">
    <property type="entry name" value="Macrolide_Exporter_MacB"/>
</dbReference>
<evidence type="ECO:0000256" key="7">
    <source>
        <dbReference type="SAM" id="Phobius"/>
    </source>
</evidence>
<comment type="caution">
    <text evidence="10">The sequence shown here is derived from an EMBL/GenBank/DDBJ whole genome shotgun (WGS) entry which is preliminary data.</text>
</comment>
<dbReference type="AlphaFoldDB" id="A0A829YE07"/>
<dbReference type="GO" id="GO:0022857">
    <property type="term" value="F:transmembrane transporter activity"/>
    <property type="evidence" value="ECO:0007669"/>
    <property type="project" value="TreeGrafter"/>
</dbReference>
<evidence type="ECO:0000256" key="5">
    <source>
        <dbReference type="ARBA" id="ARBA00023136"/>
    </source>
</evidence>
<proteinExistence type="inferred from homology"/>
<dbReference type="PANTHER" id="PTHR30572">
    <property type="entry name" value="MEMBRANE COMPONENT OF TRANSPORTER-RELATED"/>
    <property type="match status" value="1"/>
</dbReference>
<evidence type="ECO:0000313" key="11">
    <source>
        <dbReference type="Proteomes" id="UP000445000"/>
    </source>
</evidence>
<comment type="subcellular location">
    <subcellularLocation>
        <location evidence="1">Cell membrane</location>
        <topology evidence="1">Multi-pass membrane protein</topology>
    </subcellularLocation>
</comment>
<keyword evidence="2" id="KW-1003">Cell membrane</keyword>
<sequence length="399" mass="41756">MRFADLVRLTTGSVRAHRLRAALTALGIGIGVTAVVLLTSIGEGVHRFVVSEFTQFGTNIISVTPGKTQTMGGSIGSLGNVRPLTVDDAEALGRAPYVISTNAMVQGNAEVEALGRKRRTTVYGVGSTFAEAFRFEVAHGEFLPADDPRAPRSLAVLGSKMNHELFRGESALGKTIRVGGQRYRVAGVMKPKGTTLGFDLDDTVYIPTAKSLELFDRDSVFEIQLRHESGVSVQEVVTGVRKILIARHGDEDFTITTQQQMLDTLGSVLSVLTFAVGALGSISLLVGGVGIFTIMTIGVSERTAEIGLLRALGAQKNQVLRVFLSEAVVLSALGGIAGLLAGLGIAAALDIAVPALPVSYSPAFIIAAESLAVAVGLIAGILPAIRAAGLEPVEALRTD</sequence>
<keyword evidence="11" id="KW-1185">Reference proteome</keyword>
<reference evidence="11" key="1">
    <citation type="submission" date="2020-01" db="EMBL/GenBank/DDBJ databases">
        <title>'Steroidobacter agaridevorans' sp. nov., agar-degrading bacteria isolated from rhizosphere soils.</title>
        <authorList>
            <person name="Ikenaga M."/>
            <person name="Kataoka M."/>
            <person name="Murouchi A."/>
            <person name="Katsuragi S."/>
            <person name="Sakai M."/>
        </authorList>
    </citation>
    <scope>NUCLEOTIDE SEQUENCE [LARGE SCALE GENOMIC DNA]</scope>
    <source>
        <strain evidence="11">YU21-B</strain>
    </source>
</reference>
<accession>A0A829YE07</accession>
<gene>
    <name evidence="10" type="ORF">GCM10011487_30510</name>
</gene>
<comment type="similarity">
    <text evidence="6">Belongs to the ABC-4 integral membrane protein family.</text>
</comment>
<dbReference type="Pfam" id="PF02687">
    <property type="entry name" value="FtsX"/>
    <property type="match status" value="1"/>
</dbReference>
<feature type="transmembrane region" description="Helical" evidence="7">
    <location>
        <begin position="320"/>
        <end position="348"/>
    </location>
</feature>
<dbReference type="GO" id="GO:0005886">
    <property type="term" value="C:plasma membrane"/>
    <property type="evidence" value="ECO:0007669"/>
    <property type="project" value="UniProtKB-SubCell"/>
</dbReference>
<feature type="transmembrane region" description="Helical" evidence="7">
    <location>
        <begin position="360"/>
        <end position="382"/>
    </location>
</feature>
<evidence type="ECO:0000256" key="2">
    <source>
        <dbReference type="ARBA" id="ARBA00022475"/>
    </source>
</evidence>
<evidence type="ECO:0000313" key="10">
    <source>
        <dbReference type="EMBL" id="GFE81051.1"/>
    </source>
</evidence>
<evidence type="ECO:0000259" key="9">
    <source>
        <dbReference type="Pfam" id="PF12704"/>
    </source>
</evidence>
<feature type="domain" description="MacB-like periplasmic core" evidence="9">
    <location>
        <begin position="22"/>
        <end position="242"/>
    </location>
</feature>
<protein>
    <submittedName>
        <fullName evidence="10">ABC transporter permease</fullName>
    </submittedName>
</protein>
<dbReference type="Pfam" id="PF12704">
    <property type="entry name" value="MacB_PCD"/>
    <property type="match status" value="1"/>
</dbReference>
<feature type="transmembrane region" description="Helical" evidence="7">
    <location>
        <begin position="21"/>
        <end position="41"/>
    </location>
</feature>
<feature type="domain" description="ABC3 transporter permease C-terminal" evidence="8">
    <location>
        <begin position="279"/>
        <end position="392"/>
    </location>
</feature>
<keyword evidence="4 7" id="KW-1133">Transmembrane helix</keyword>
<evidence type="ECO:0000256" key="6">
    <source>
        <dbReference type="ARBA" id="ARBA00038076"/>
    </source>
</evidence>
<dbReference type="PANTHER" id="PTHR30572:SF4">
    <property type="entry name" value="ABC TRANSPORTER PERMEASE YTRF"/>
    <property type="match status" value="1"/>
</dbReference>
<dbReference type="InterPro" id="IPR003838">
    <property type="entry name" value="ABC3_permease_C"/>
</dbReference>
<dbReference type="Proteomes" id="UP000445000">
    <property type="component" value="Unassembled WGS sequence"/>
</dbReference>
<evidence type="ECO:0000256" key="4">
    <source>
        <dbReference type="ARBA" id="ARBA00022989"/>
    </source>
</evidence>
<keyword evidence="3 7" id="KW-0812">Transmembrane</keyword>
<feature type="transmembrane region" description="Helical" evidence="7">
    <location>
        <begin position="268"/>
        <end position="299"/>
    </location>
</feature>
<name>A0A829YE07_9GAMM</name>
<dbReference type="EMBL" id="BLJN01000003">
    <property type="protein sequence ID" value="GFE81051.1"/>
    <property type="molecule type" value="Genomic_DNA"/>
</dbReference>
<evidence type="ECO:0000256" key="3">
    <source>
        <dbReference type="ARBA" id="ARBA00022692"/>
    </source>
</evidence>
<organism evidence="10 11">
    <name type="scientific">Steroidobacter agaridevorans</name>
    <dbReference type="NCBI Taxonomy" id="2695856"/>
    <lineage>
        <taxon>Bacteria</taxon>
        <taxon>Pseudomonadati</taxon>
        <taxon>Pseudomonadota</taxon>
        <taxon>Gammaproteobacteria</taxon>
        <taxon>Steroidobacterales</taxon>
        <taxon>Steroidobacteraceae</taxon>
        <taxon>Steroidobacter</taxon>
    </lineage>
</organism>
<evidence type="ECO:0000256" key="1">
    <source>
        <dbReference type="ARBA" id="ARBA00004651"/>
    </source>
</evidence>
<dbReference type="RefSeq" id="WP_161812753.1">
    <property type="nucleotide sequence ID" value="NZ_BLJN01000003.1"/>
</dbReference>
<dbReference type="InterPro" id="IPR025857">
    <property type="entry name" value="MacB_PCD"/>
</dbReference>
<keyword evidence="5 7" id="KW-0472">Membrane</keyword>
<evidence type="ECO:0000259" key="8">
    <source>
        <dbReference type="Pfam" id="PF02687"/>
    </source>
</evidence>